<keyword evidence="3" id="KW-1185">Reference proteome</keyword>
<proteinExistence type="predicted"/>
<organism evidence="2 3">
    <name type="scientific">Lithospermum erythrorhizon</name>
    <name type="common">Purple gromwell</name>
    <name type="synonym">Lithospermum officinale var. erythrorhizon</name>
    <dbReference type="NCBI Taxonomy" id="34254"/>
    <lineage>
        <taxon>Eukaryota</taxon>
        <taxon>Viridiplantae</taxon>
        <taxon>Streptophyta</taxon>
        <taxon>Embryophyta</taxon>
        <taxon>Tracheophyta</taxon>
        <taxon>Spermatophyta</taxon>
        <taxon>Magnoliopsida</taxon>
        <taxon>eudicotyledons</taxon>
        <taxon>Gunneridae</taxon>
        <taxon>Pentapetalae</taxon>
        <taxon>asterids</taxon>
        <taxon>lamiids</taxon>
        <taxon>Boraginales</taxon>
        <taxon>Boraginaceae</taxon>
        <taxon>Boraginoideae</taxon>
        <taxon>Lithospermeae</taxon>
        <taxon>Lithospermum</taxon>
    </lineage>
</organism>
<dbReference type="Proteomes" id="UP001454036">
    <property type="component" value="Unassembled WGS sequence"/>
</dbReference>
<accession>A0AAV3RK53</accession>
<dbReference type="EMBL" id="BAABME010010134">
    <property type="protein sequence ID" value="GAA0176438.1"/>
    <property type="molecule type" value="Genomic_DNA"/>
</dbReference>
<name>A0AAV3RK53_LITER</name>
<sequence>MIESAEISILTSSELEGKDESPEDRANCVVLVEGSVARVAYQVPQKLAYGQKQNSELNVEQPNVITIGSDGQKHMAKQIESVALLGTAPVLPASGLKDAAIKVVKPSNTVHVQQEIIADLHFTFGNLDEAKHKVVATGDLKHMKQVNDDGYKDSNQGKSAIVSSCTKDGGQIVADEGLSAGASGKISVATGNGENQAGQSAQLKVISDGKLTRQTTSGAELCNGIEDIGETDKEASTPRNTQVQIEIVKPTWADMVEEEQQQARANTLERLWKRFQLRNSIDLPINFDPIMCNQVDDVEMNWSQLIENKVKLGARRSVSPEGTSSRKLTKLRNRVDYLDHDTGKAPMVDMKDYLETHKVQFQVEYQDSPPPPSRDFLHRPRHGHG</sequence>
<evidence type="ECO:0000313" key="3">
    <source>
        <dbReference type="Proteomes" id="UP001454036"/>
    </source>
</evidence>
<feature type="region of interest" description="Disordered" evidence="1">
    <location>
        <begin position="364"/>
        <end position="385"/>
    </location>
</feature>
<gene>
    <name evidence="2" type="ORF">LIER_29431</name>
</gene>
<dbReference type="AlphaFoldDB" id="A0AAV3RK53"/>
<reference evidence="2 3" key="1">
    <citation type="submission" date="2024-01" db="EMBL/GenBank/DDBJ databases">
        <title>The complete chloroplast genome sequence of Lithospermum erythrorhizon: insights into the phylogenetic relationship among Boraginaceae species and the maternal lineages of purple gromwells.</title>
        <authorList>
            <person name="Okada T."/>
            <person name="Watanabe K."/>
        </authorList>
    </citation>
    <scope>NUCLEOTIDE SEQUENCE [LARGE SCALE GENOMIC DNA]</scope>
</reference>
<comment type="caution">
    <text evidence="2">The sequence shown here is derived from an EMBL/GenBank/DDBJ whole genome shotgun (WGS) entry which is preliminary data.</text>
</comment>
<evidence type="ECO:0000313" key="2">
    <source>
        <dbReference type="EMBL" id="GAA0176438.1"/>
    </source>
</evidence>
<evidence type="ECO:0000256" key="1">
    <source>
        <dbReference type="SAM" id="MobiDB-lite"/>
    </source>
</evidence>
<protein>
    <submittedName>
        <fullName evidence="2">Uncharacterized protein</fullName>
    </submittedName>
</protein>